<dbReference type="InParanoid" id="A0A409VNS8"/>
<evidence type="ECO:0000256" key="2">
    <source>
        <dbReference type="ARBA" id="ARBA00022723"/>
    </source>
</evidence>
<evidence type="ECO:0000256" key="4">
    <source>
        <dbReference type="ARBA" id="ARBA00023163"/>
    </source>
</evidence>
<dbReference type="InterPro" id="IPR001138">
    <property type="entry name" value="Zn2Cys6_DnaBD"/>
</dbReference>
<dbReference type="InterPro" id="IPR050815">
    <property type="entry name" value="TF_fung"/>
</dbReference>
<keyword evidence="2" id="KW-0479">Metal-binding</keyword>
<evidence type="ECO:0000313" key="8">
    <source>
        <dbReference type="EMBL" id="PPQ67879.1"/>
    </source>
</evidence>
<dbReference type="AlphaFoldDB" id="A0A409VNS8"/>
<sequence length="377" mass="42440">MSSHLSDPISDNAASVWPKRARDKIRCDGARPCGGCAKKGYAAEECTDGCEACRRARVRCEGGKPCRRCLEMKFECNDTTSISGQRPLTPPLSNRASRGGDRAKLACSSCRRDNKKCDDQRPCSRCVVRGEECIHVGRGPKLVKLRCEGCRDTKKRCEDTRPCRYCIESFKQCVIVPRKGRGHGTRVKAVISHILTRLSGVYELQVIAFIESKPSKAYLITDETKSDVTAIDRVRPVSRRVANVSSVHVRHAPEKVEVLKSAFPPETNEYKSEASFHIIQPPTVQVSNPRDRNQWPSFSTGLQSQHMHPMYPNVVPQPQYYFPPQYSNQPMQTMFSPTHRPYPGNDTQPSQQYYYSSNSGNYVQAMPSSSRTLPYNN</sequence>
<dbReference type="SMART" id="SM00066">
    <property type="entry name" value="GAL4"/>
    <property type="match status" value="2"/>
</dbReference>
<dbReference type="GO" id="GO:0000981">
    <property type="term" value="F:DNA-binding transcription factor activity, RNA polymerase II-specific"/>
    <property type="evidence" value="ECO:0007669"/>
    <property type="project" value="InterPro"/>
</dbReference>
<feature type="compositionally biased region" description="Low complexity" evidence="6">
    <location>
        <begin position="348"/>
        <end position="364"/>
    </location>
</feature>
<reference evidence="8 9" key="1">
    <citation type="journal article" date="2018" name="Evol. Lett.">
        <title>Horizontal gene cluster transfer increased hallucinogenic mushroom diversity.</title>
        <authorList>
            <person name="Reynolds H.T."/>
            <person name="Vijayakumar V."/>
            <person name="Gluck-Thaler E."/>
            <person name="Korotkin H.B."/>
            <person name="Matheny P.B."/>
            <person name="Slot J.C."/>
        </authorList>
    </citation>
    <scope>NUCLEOTIDE SEQUENCE [LARGE SCALE GENOMIC DNA]</scope>
    <source>
        <strain evidence="8 9">2631</strain>
    </source>
</reference>
<dbReference type="EMBL" id="NHYD01003968">
    <property type="protein sequence ID" value="PPQ67879.1"/>
    <property type="molecule type" value="Genomic_DNA"/>
</dbReference>
<dbReference type="PANTHER" id="PTHR47338">
    <property type="entry name" value="ZN(II)2CYS6 TRANSCRIPTION FACTOR (EUROFUNG)-RELATED"/>
    <property type="match status" value="1"/>
</dbReference>
<comment type="caution">
    <text evidence="8">The sequence shown here is derived from an EMBL/GenBank/DDBJ whole genome shotgun (WGS) entry which is preliminary data.</text>
</comment>
<feature type="region of interest" description="Disordered" evidence="6">
    <location>
        <begin position="331"/>
        <end position="377"/>
    </location>
</feature>
<dbReference type="Proteomes" id="UP000283269">
    <property type="component" value="Unassembled WGS sequence"/>
</dbReference>
<keyword evidence="4" id="KW-0804">Transcription</keyword>
<dbReference type="STRING" id="93625.A0A409VNS8"/>
<dbReference type="OrthoDB" id="2123952at2759"/>
<dbReference type="InterPro" id="IPR036864">
    <property type="entry name" value="Zn2-C6_fun-type_DNA-bd_sf"/>
</dbReference>
<dbReference type="CDD" id="cd00067">
    <property type="entry name" value="GAL4"/>
    <property type="match status" value="2"/>
</dbReference>
<dbReference type="Gene3D" id="4.10.240.10">
    <property type="entry name" value="Zn(2)-C6 fungal-type DNA-binding domain"/>
    <property type="match status" value="3"/>
</dbReference>
<keyword evidence="3" id="KW-0805">Transcription regulation</keyword>
<evidence type="ECO:0000256" key="5">
    <source>
        <dbReference type="ARBA" id="ARBA00023242"/>
    </source>
</evidence>
<evidence type="ECO:0000256" key="6">
    <source>
        <dbReference type="SAM" id="MobiDB-lite"/>
    </source>
</evidence>
<dbReference type="PANTHER" id="PTHR47338:SF5">
    <property type="entry name" value="ZN(II)2CYS6 TRANSCRIPTION FACTOR (EUROFUNG)"/>
    <property type="match status" value="1"/>
</dbReference>
<organism evidence="8 9">
    <name type="scientific">Psilocybe cyanescens</name>
    <dbReference type="NCBI Taxonomy" id="93625"/>
    <lineage>
        <taxon>Eukaryota</taxon>
        <taxon>Fungi</taxon>
        <taxon>Dikarya</taxon>
        <taxon>Basidiomycota</taxon>
        <taxon>Agaricomycotina</taxon>
        <taxon>Agaricomycetes</taxon>
        <taxon>Agaricomycetidae</taxon>
        <taxon>Agaricales</taxon>
        <taxon>Agaricineae</taxon>
        <taxon>Strophariaceae</taxon>
        <taxon>Psilocybe</taxon>
    </lineage>
</organism>
<name>A0A409VNS8_PSICY</name>
<evidence type="ECO:0000259" key="7">
    <source>
        <dbReference type="PROSITE" id="PS50048"/>
    </source>
</evidence>
<dbReference type="GO" id="GO:0005634">
    <property type="term" value="C:nucleus"/>
    <property type="evidence" value="ECO:0007669"/>
    <property type="project" value="UniProtKB-SubCell"/>
</dbReference>
<keyword evidence="9" id="KW-1185">Reference proteome</keyword>
<dbReference type="Pfam" id="PF00172">
    <property type="entry name" value="Zn_clus"/>
    <property type="match status" value="2"/>
</dbReference>
<evidence type="ECO:0000256" key="3">
    <source>
        <dbReference type="ARBA" id="ARBA00023015"/>
    </source>
</evidence>
<protein>
    <recommendedName>
        <fullName evidence="7">Zn(2)-C6 fungal-type domain-containing protein</fullName>
    </recommendedName>
</protein>
<feature type="compositionally biased region" description="Polar residues" evidence="6">
    <location>
        <begin position="366"/>
        <end position="377"/>
    </location>
</feature>
<keyword evidence="5" id="KW-0539">Nucleus</keyword>
<evidence type="ECO:0000313" key="9">
    <source>
        <dbReference type="Proteomes" id="UP000283269"/>
    </source>
</evidence>
<comment type="subcellular location">
    <subcellularLocation>
        <location evidence="1">Nucleus</location>
    </subcellularLocation>
</comment>
<gene>
    <name evidence="8" type="ORF">CVT25_010318</name>
</gene>
<feature type="domain" description="Zn(2)-C6 fungal-type" evidence="7">
    <location>
        <begin position="106"/>
        <end position="135"/>
    </location>
</feature>
<evidence type="ECO:0000256" key="1">
    <source>
        <dbReference type="ARBA" id="ARBA00004123"/>
    </source>
</evidence>
<dbReference type="PROSITE" id="PS50048">
    <property type="entry name" value="ZN2_CY6_FUNGAL_2"/>
    <property type="match status" value="2"/>
</dbReference>
<feature type="domain" description="Zn(2)-C6 fungal-type" evidence="7">
    <location>
        <begin position="49"/>
        <end position="76"/>
    </location>
</feature>
<proteinExistence type="predicted"/>
<accession>A0A409VNS8</accession>
<dbReference type="SUPFAM" id="SSF57701">
    <property type="entry name" value="Zn2/Cys6 DNA-binding domain"/>
    <property type="match status" value="2"/>
</dbReference>
<dbReference type="GO" id="GO:0008270">
    <property type="term" value="F:zinc ion binding"/>
    <property type="evidence" value="ECO:0007669"/>
    <property type="project" value="InterPro"/>
</dbReference>